<dbReference type="AlphaFoldDB" id="A0ABD3ACB9"/>
<reference evidence="1 2" key="1">
    <citation type="submission" date="2024-11" db="EMBL/GenBank/DDBJ databases">
        <title>A near-complete genome assembly of Cinchona calisaya.</title>
        <authorList>
            <person name="Lian D.C."/>
            <person name="Zhao X.W."/>
            <person name="Wei L."/>
        </authorList>
    </citation>
    <scope>NUCLEOTIDE SEQUENCE [LARGE SCALE GENOMIC DNA]</scope>
    <source>
        <tissue evidence="1">Nenye</tissue>
    </source>
</reference>
<sequence>MDGEEKLELCARKQTTWTATLFKPAGQKILEKSSKRATIVVDDKSAHFLQAKSANKLALESHRSVSLQVLKKHVTTIIGAAAVSWLPTNMEFPIYFQSDPKGIWLVDK</sequence>
<protein>
    <submittedName>
        <fullName evidence="1">Uncharacterized protein</fullName>
    </submittedName>
</protein>
<comment type="caution">
    <text evidence="1">The sequence shown here is derived from an EMBL/GenBank/DDBJ whole genome shotgun (WGS) entry which is preliminary data.</text>
</comment>
<keyword evidence="2" id="KW-1185">Reference proteome</keyword>
<dbReference type="Proteomes" id="UP001630127">
    <property type="component" value="Unassembled WGS sequence"/>
</dbReference>
<accession>A0ABD3ACB9</accession>
<organism evidence="1 2">
    <name type="scientific">Cinchona calisaya</name>
    <dbReference type="NCBI Taxonomy" id="153742"/>
    <lineage>
        <taxon>Eukaryota</taxon>
        <taxon>Viridiplantae</taxon>
        <taxon>Streptophyta</taxon>
        <taxon>Embryophyta</taxon>
        <taxon>Tracheophyta</taxon>
        <taxon>Spermatophyta</taxon>
        <taxon>Magnoliopsida</taxon>
        <taxon>eudicotyledons</taxon>
        <taxon>Gunneridae</taxon>
        <taxon>Pentapetalae</taxon>
        <taxon>asterids</taxon>
        <taxon>lamiids</taxon>
        <taxon>Gentianales</taxon>
        <taxon>Rubiaceae</taxon>
        <taxon>Cinchonoideae</taxon>
        <taxon>Cinchoneae</taxon>
        <taxon>Cinchona</taxon>
    </lineage>
</organism>
<name>A0ABD3ACB9_9GENT</name>
<gene>
    <name evidence="1" type="ORF">ACH5RR_008701</name>
</gene>
<evidence type="ECO:0000313" key="1">
    <source>
        <dbReference type="EMBL" id="KAL3529379.1"/>
    </source>
</evidence>
<dbReference type="EMBL" id="JBJUIK010000004">
    <property type="protein sequence ID" value="KAL3529379.1"/>
    <property type="molecule type" value="Genomic_DNA"/>
</dbReference>
<evidence type="ECO:0000313" key="2">
    <source>
        <dbReference type="Proteomes" id="UP001630127"/>
    </source>
</evidence>
<proteinExistence type="predicted"/>